<dbReference type="InterPro" id="IPR044215">
    <property type="entry name" value="PIG-H"/>
</dbReference>
<comment type="pathway">
    <text evidence="1">Glycolipid biosynthesis; glycosylphosphatidylinositol-anchor biosynthesis.</text>
</comment>
<evidence type="ECO:0000256" key="3">
    <source>
        <dbReference type="SAM" id="Phobius"/>
    </source>
</evidence>
<dbReference type="STRING" id="429701.A0A2G9HE51"/>
<name>A0A2G9HE51_9LAMI</name>
<dbReference type="AlphaFoldDB" id="A0A2G9HE51"/>
<dbReference type="Proteomes" id="UP000231279">
    <property type="component" value="Unassembled WGS sequence"/>
</dbReference>
<feature type="transmembrane region" description="Helical" evidence="3">
    <location>
        <begin position="112"/>
        <end position="130"/>
    </location>
</feature>
<keyword evidence="3" id="KW-0812">Transmembrane</keyword>
<dbReference type="EMBL" id="NKXS01002015">
    <property type="protein sequence ID" value="PIN15801.1"/>
    <property type="molecule type" value="Genomic_DNA"/>
</dbReference>
<dbReference type="GO" id="GO:0000506">
    <property type="term" value="C:glycosylphosphatidylinositol-N-acetylglucosaminyltransferase (GPI-GnT) complex"/>
    <property type="evidence" value="ECO:0007669"/>
    <property type="project" value="InterPro"/>
</dbReference>
<keyword evidence="5" id="KW-0328">Glycosyltransferase</keyword>
<dbReference type="PANTHER" id="PTHR15231:SF1">
    <property type="entry name" value="PHOSPHATIDYLINOSITOL N-ACETYLGLUCOSAMINYLTRANSFERASE SUBUNIT H"/>
    <property type="match status" value="1"/>
</dbReference>
<protein>
    <submittedName>
        <fullName evidence="5">GPI-GlcNAc transferase complex, PIG-H component</fullName>
        <ecNumber evidence="5">2.4.1.198</ecNumber>
    </submittedName>
</protein>
<feature type="transmembrane region" description="Helical" evidence="3">
    <location>
        <begin position="84"/>
        <end position="106"/>
    </location>
</feature>
<keyword evidence="5" id="KW-0808">Transferase</keyword>
<dbReference type="EC" id="2.4.1.198" evidence="5"/>
<reference evidence="6" key="1">
    <citation type="journal article" date="2018" name="Gigascience">
        <title>Genome assembly of the Pink Ipe (Handroanthus impetiginosus, Bignoniaceae), a highly valued, ecologically keystone Neotropical timber forest tree.</title>
        <authorList>
            <person name="Silva-Junior O.B."/>
            <person name="Grattapaglia D."/>
            <person name="Novaes E."/>
            <person name="Collevatti R.G."/>
        </authorList>
    </citation>
    <scope>NUCLEOTIDE SEQUENCE [LARGE SCALE GENOMIC DNA]</scope>
    <source>
        <strain evidence="6">cv. UFG-1</strain>
    </source>
</reference>
<proteinExistence type="inferred from homology"/>
<keyword evidence="6" id="KW-1185">Reference proteome</keyword>
<evidence type="ECO:0000256" key="2">
    <source>
        <dbReference type="ARBA" id="ARBA00009610"/>
    </source>
</evidence>
<comment type="caution">
    <text evidence="5">The sequence shown here is derived from an EMBL/GenBank/DDBJ whole genome shotgun (WGS) entry which is preliminary data.</text>
</comment>
<dbReference type="GO" id="GO:0017176">
    <property type="term" value="F:phosphatidylinositol N-acetylglucosaminyltransferase activity"/>
    <property type="evidence" value="ECO:0007669"/>
    <property type="project" value="UniProtKB-EC"/>
</dbReference>
<evidence type="ECO:0000313" key="6">
    <source>
        <dbReference type="Proteomes" id="UP000231279"/>
    </source>
</evidence>
<gene>
    <name evidence="5" type="ORF">CDL12_11553</name>
</gene>
<accession>A0A2G9HE51</accession>
<keyword evidence="3" id="KW-1133">Transmembrane helix</keyword>
<organism evidence="5 6">
    <name type="scientific">Handroanthus impetiginosus</name>
    <dbReference type="NCBI Taxonomy" id="429701"/>
    <lineage>
        <taxon>Eukaryota</taxon>
        <taxon>Viridiplantae</taxon>
        <taxon>Streptophyta</taxon>
        <taxon>Embryophyta</taxon>
        <taxon>Tracheophyta</taxon>
        <taxon>Spermatophyta</taxon>
        <taxon>Magnoliopsida</taxon>
        <taxon>eudicotyledons</taxon>
        <taxon>Gunneridae</taxon>
        <taxon>Pentapetalae</taxon>
        <taxon>asterids</taxon>
        <taxon>lamiids</taxon>
        <taxon>Lamiales</taxon>
        <taxon>Bignoniaceae</taxon>
        <taxon>Crescentiina</taxon>
        <taxon>Tabebuia alliance</taxon>
        <taxon>Handroanthus</taxon>
    </lineage>
</organism>
<evidence type="ECO:0000259" key="4">
    <source>
        <dbReference type="Pfam" id="PF10181"/>
    </source>
</evidence>
<dbReference type="GO" id="GO:0006506">
    <property type="term" value="P:GPI anchor biosynthetic process"/>
    <property type="evidence" value="ECO:0007669"/>
    <property type="project" value="UniProtKB-UniPathway"/>
</dbReference>
<keyword evidence="3" id="KW-0472">Membrane</keyword>
<evidence type="ECO:0000313" key="5">
    <source>
        <dbReference type="EMBL" id="PIN15801.1"/>
    </source>
</evidence>
<comment type="similarity">
    <text evidence="2">Belongs to the PIGH family.</text>
</comment>
<dbReference type="PANTHER" id="PTHR15231">
    <property type="entry name" value="PHOSPHATIDYLINOSITOL N-ACETYLGLUCOSAMINYLTRANSFERASE SUBUNIT H"/>
    <property type="match status" value="1"/>
</dbReference>
<evidence type="ECO:0000256" key="1">
    <source>
        <dbReference type="ARBA" id="ARBA00004687"/>
    </source>
</evidence>
<dbReference type="UniPathway" id="UPA00196"/>
<sequence>MEKSDTKHERLLHLVFIYISDLTYPHSQSRSKILPNSSPDCIISGSDMTPSVITKGRCTYVHDVKKGPPEAIDVHHIIAARKGVGCLMFCTYSLLFAITCFLVLQLLQDKPLTSVLWSFALAAFLLRQFLRKRVEKESVIILPAFGVQLETVYRSGKIVRDFVPIGKILKPVLNECVTPVTCYWSLSLILRGEEELLLVFKELYPPVTMLVPIWKALCAAIDDKCSEMHTDCDTR</sequence>
<feature type="domain" description="Phosphatidylinositol N-acetylglucosaminyltransferase subunit H conserved" evidence="4">
    <location>
        <begin position="138"/>
        <end position="201"/>
    </location>
</feature>
<dbReference type="InterPro" id="IPR019328">
    <property type="entry name" value="PIGH-H_dom"/>
</dbReference>
<dbReference type="OrthoDB" id="6256716at2759"/>
<dbReference type="Pfam" id="PF10181">
    <property type="entry name" value="PIG-H"/>
    <property type="match status" value="1"/>
</dbReference>